<feature type="chain" id="PRO_5046854378" evidence="1">
    <location>
        <begin position="18"/>
        <end position="227"/>
    </location>
</feature>
<sequence>MLRIVTIVTLFVALASAAPSQHCKATLKLNGLTEKFNETIAHAVHSMTVEGLKLFNSAATAINHIPTVNQDLTQLEKVLPHAPEDNSSTGPFTTITMNIIDKILSNLGDPKDGLGPNWSPIERVAHKFHMWDLWYKIYTTAWKPVVANPPSKATCECLLDVNNNGITKAVQWVADHYEKGTPITLLNRPIPKLTDAKSWAVWKDRLLHYYSNDALSDAAKYLYCATH</sequence>
<gene>
    <name evidence="2" type="ORF">KUTeg_020960</name>
</gene>
<comment type="caution">
    <text evidence="2">The sequence shown here is derived from an EMBL/GenBank/DDBJ whole genome shotgun (WGS) entry which is preliminary data.</text>
</comment>
<accession>A0ABQ9E9F2</accession>
<evidence type="ECO:0000313" key="2">
    <source>
        <dbReference type="EMBL" id="KAJ8301973.1"/>
    </source>
</evidence>
<feature type="signal peptide" evidence="1">
    <location>
        <begin position="1"/>
        <end position="17"/>
    </location>
</feature>
<protein>
    <submittedName>
        <fullName evidence="2">Uncharacterized protein</fullName>
    </submittedName>
</protein>
<dbReference type="EMBL" id="JARBDR010000918">
    <property type="protein sequence ID" value="KAJ8301973.1"/>
    <property type="molecule type" value="Genomic_DNA"/>
</dbReference>
<evidence type="ECO:0000256" key="1">
    <source>
        <dbReference type="SAM" id="SignalP"/>
    </source>
</evidence>
<keyword evidence="3" id="KW-1185">Reference proteome</keyword>
<name>A0ABQ9E9F2_TEGGR</name>
<keyword evidence="1" id="KW-0732">Signal</keyword>
<proteinExistence type="predicted"/>
<organism evidence="2 3">
    <name type="scientific">Tegillarca granosa</name>
    <name type="common">Malaysian cockle</name>
    <name type="synonym">Anadara granosa</name>
    <dbReference type="NCBI Taxonomy" id="220873"/>
    <lineage>
        <taxon>Eukaryota</taxon>
        <taxon>Metazoa</taxon>
        <taxon>Spiralia</taxon>
        <taxon>Lophotrochozoa</taxon>
        <taxon>Mollusca</taxon>
        <taxon>Bivalvia</taxon>
        <taxon>Autobranchia</taxon>
        <taxon>Pteriomorphia</taxon>
        <taxon>Arcoida</taxon>
        <taxon>Arcoidea</taxon>
        <taxon>Arcidae</taxon>
        <taxon>Tegillarca</taxon>
    </lineage>
</organism>
<dbReference type="Proteomes" id="UP001217089">
    <property type="component" value="Unassembled WGS sequence"/>
</dbReference>
<reference evidence="2 3" key="1">
    <citation type="submission" date="2022-12" db="EMBL/GenBank/DDBJ databases">
        <title>Chromosome-level genome of Tegillarca granosa.</title>
        <authorList>
            <person name="Kim J."/>
        </authorList>
    </citation>
    <scope>NUCLEOTIDE SEQUENCE [LARGE SCALE GENOMIC DNA]</scope>
    <source>
        <strain evidence="2">Teg-2019</strain>
        <tissue evidence="2">Adductor muscle</tissue>
    </source>
</reference>
<evidence type="ECO:0000313" key="3">
    <source>
        <dbReference type="Proteomes" id="UP001217089"/>
    </source>
</evidence>